<sequence length="372" mass="40652">MGGGEITKRGSGLVLLAVIPFPEDAAKDTIAEIKEEFPDLEYNYIFQKFEIKKNGLPGGDVDVPADLLKRVNVLVTLSWLPAKESAVPNIKFIQFISAGTNHVAKHPIYTDTKIPLCSANGVHGPQIAEWVVMMDLIHNHNYIDLYKKQEKKEWKHNGELSSKDNVGRTVGILGYGSIGRQVARVAKAMGMNVLAYTASPRKTPESKRDDGFIVPGTGDAEGEFPSAWYSGLDKESLHAFLKLKIDLLVLAVPLTKQTTHFLSSAEFALLHASNPSGTYIANIARGAVIDQPALIAALKSNQISGAALDVTDPEPLPADDPLWDAPNVLITPHVSGVTQTTGERCFQVVRENLRRVRDGRGLVNQVDRERGY</sequence>
<dbReference type="STRING" id="1460663.A0A177BWM3"/>
<dbReference type="GO" id="GO:0016491">
    <property type="term" value="F:oxidoreductase activity"/>
    <property type="evidence" value="ECO:0007669"/>
    <property type="project" value="UniProtKB-KW"/>
</dbReference>
<evidence type="ECO:0000313" key="5">
    <source>
        <dbReference type="Proteomes" id="UP000077069"/>
    </source>
</evidence>
<dbReference type="InterPro" id="IPR006140">
    <property type="entry name" value="D-isomer_DH_NAD-bd"/>
</dbReference>
<dbReference type="PANTHER" id="PTHR43333:SF1">
    <property type="entry name" value="D-ISOMER SPECIFIC 2-HYDROXYACID DEHYDROGENASE NAD-BINDING DOMAIN-CONTAINING PROTEIN"/>
    <property type="match status" value="1"/>
</dbReference>
<dbReference type="Pfam" id="PF02826">
    <property type="entry name" value="2-Hacid_dh_C"/>
    <property type="match status" value="2"/>
</dbReference>
<organism evidence="4 5">
    <name type="scientific">Paraphaeosphaeria sporulosa</name>
    <dbReference type="NCBI Taxonomy" id="1460663"/>
    <lineage>
        <taxon>Eukaryota</taxon>
        <taxon>Fungi</taxon>
        <taxon>Dikarya</taxon>
        <taxon>Ascomycota</taxon>
        <taxon>Pezizomycotina</taxon>
        <taxon>Dothideomycetes</taxon>
        <taxon>Pleosporomycetidae</taxon>
        <taxon>Pleosporales</taxon>
        <taxon>Massarineae</taxon>
        <taxon>Didymosphaeriaceae</taxon>
        <taxon>Paraphaeosphaeria</taxon>
    </lineage>
</organism>
<dbReference type="Gene3D" id="3.40.50.720">
    <property type="entry name" value="NAD(P)-binding Rossmann-like Domain"/>
    <property type="match status" value="2"/>
</dbReference>
<keyword evidence="1" id="KW-0560">Oxidoreductase</keyword>
<dbReference type="PROSITE" id="PS00065">
    <property type="entry name" value="D_2_HYDROXYACID_DH_1"/>
    <property type="match status" value="1"/>
</dbReference>
<evidence type="ECO:0000256" key="1">
    <source>
        <dbReference type="ARBA" id="ARBA00023002"/>
    </source>
</evidence>
<protein>
    <recommendedName>
        <fullName evidence="3">D-isomer specific 2-hydroxyacid dehydrogenase NAD-binding domain-containing protein</fullName>
    </recommendedName>
</protein>
<dbReference type="InterPro" id="IPR036291">
    <property type="entry name" value="NAD(P)-bd_dom_sf"/>
</dbReference>
<reference evidence="4 5" key="1">
    <citation type="submission" date="2016-05" db="EMBL/GenBank/DDBJ databases">
        <title>Comparative analysis of secretome profiles of manganese(II)-oxidizing ascomycete fungi.</title>
        <authorList>
            <consortium name="DOE Joint Genome Institute"/>
            <person name="Zeiner C.A."/>
            <person name="Purvine S.O."/>
            <person name="Zink E.M."/>
            <person name="Wu S."/>
            <person name="Pasa-Tolic L."/>
            <person name="Chaput D.L."/>
            <person name="Haridas S."/>
            <person name="Grigoriev I.V."/>
            <person name="Santelli C.M."/>
            <person name="Hansel C.M."/>
        </authorList>
    </citation>
    <scope>NUCLEOTIDE SEQUENCE [LARGE SCALE GENOMIC DNA]</scope>
    <source>
        <strain evidence="4 5">AP3s5-JAC2a</strain>
    </source>
</reference>
<dbReference type="OrthoDB" id="298012at2759"/>
<dbReference type="PANTHER" id="PTHR43333">
    <property type="entry name" value="2-HACID_DH_C DOMAIN-CONTAINING PROTEIN"/>
    <property type="match status" value="1"/>
</dbReference>
<keyword evidence="5" id="KW-1185">Reference proteome</keyword>
<dbReference type="AlphaFoldDB" id="A0A177BWM3"/>
<dbReference type="RefSeq" id="XP_018029444.1">
    <property type="nucleotide sequence ID" value="XM_018179756.1"/>
</dbReference>
<dbReference type="EMBL" id="KV441563">
    <property type="protein sequence ID" value="OAF99078.1"/>
    <property type="molecule type" value="Genomic_DNA"/>
</dbReference>
<dbReference type="Proteomes" id="UP000077069">
    <property type="component" value="Unassembled WGS sequence"/>
</dbReference>
<dbReference type="GeneID" id="28763242"/>
<dbReference type="CDD" id="cd12163">
    <property type="entry name" value="2-Hacid_dh_5"/>
    <property type="match status" value="1"/>
</dbReference>
<gene>
    <name evidence="4" type="ORF">CC84DRAFT_1169775</name>
</gene>
<feature type="domain" description="D-isomer specific 2-hydroxyacid dehydrogenase NAD-binding" evidence="3">
    <location>
        <begin position="233"/>
        <end position="335"/>
    </location>
</feature>
<dbReference type="SUPFAM" id="SSF51735">
    <property type="entry name" value="NAD(P)-binding Rossmann-fold domains"/>
    <property type="match status" value="1"/>
</dbReference>
<feature type="domain" description="D-isomer specific 2-hydroxyacid dehydrogenase NAD-binding" evidence="3">
    <location>
        <begin position="136"/>
        <end position="204"/>
    </location>
</feature>
<dbReference type="InParanoid" id="A0A177BWM3"/>
<name>A0A177BWM3_9PLEO</name>
<keyword evidence="2" id="KW-0520">NAD</keyword>
<accession>A0A177BWM3</accession>
<evidence type="ECO:0000313" key="4">
    <source>
        <dbReference type="EMBL" id="OAF99078.1"/>
    </source>
</evidence>
<dbReference type="InterPro" id="IPR029752">
    <property type="entry name" value="D-isomer_DH_CS1"/>
</dbReference>
<dbReference type="GO" id="GO:0051287">
    <property type="term" value="F:NAD binding"/>
    <property type="evidence" value="ECO:0007669"/>
    <property type="project" value="InterPro"/>
</dbReference>
<proteinExistence type="predicted"/>
<dbReference type="SUPFAM" id="SSF52283">
    <property type="entry name" value="Formate/glycerate dehydrogenase catalytic domain-like"/>
    <property type="match status" value="1"/>
</dbReference>
<evidence type="ECO:0000259" key="3">
    <source>
        <dbReference type="Pfam" id="PF02826"/>
    </source>
</evidence>
<evidence type="ECO:0000256" key="2">
    <source>
        <dbReference type="ARBA" id="ARBA00023027"/>
    </source>
</evidence>